<dbReference type="EMBL" id="GGEC01084525">
    <property type="protein sequence ID" value="MBX65009.1"/>
    <property type="molecule type" value="Transcribed_RNA"/>
</dbReference>
<reference evidence="1" key="1">
    <citation type="submission" date="2018-02" db="EMBL/GenBank/DDBJ databases">
        <title>Rhizophora mucronata_Transcriptome.</title>
        <authorList>
            <person name="Meera S.P."/>
            <person name="Sreeshan A."/>
            <person name="Augustine A."/>
        </authorList>
    </citation>
    <scope>NUCLEOTIDE SEQUENCE</scope>
    <source>
        <tissue evidence="1">Leaf</tissue>
    </source>
</reference>
<accession>A0A2P2QDH2</accession>
<proteinExistence type="predicted"/>
<name>A0A2P2QDH2_RHIMU</name>
<protein>
    <submittedName>
        <fullName evidence="1">Uncharacterized protein</fullName>
    </submittedName>
</protein>
<dbReference type="AlphaFoldDB" id="A0A2P2QDH2"/>
<evidence type="ECO:0000313" key="1">
    <source>
        <dbReference type="EMBL" id="MBX65009.1"/>
    </source>
</evidence>
<sequence>MPINLQHQFFTSAKQIKDAYRCFLVPRKHNPPIIPFPNQNK</sequence>
<organism evidence="1">
    <name type="scientific">Rhizophora mucronata</name>
    <name type="common">Asiatic mangrove</name>
    <dbReference type="NCBI Taxonomy" id="61149"/>
    <lineage>
        <taxon>Eukaryota</taxon>
        <taxon>Viridiplantae</taxon>
        <taxon>Streptophyta</taxon>
        <taxon>Embryophyta</taxon>
        <taxon>Tracheophyta</taxon>
        <taxon>Spermatophyta</taxon>
        <taxon>Magnoliopsida</taxon>
        <taxon>eudicotyledons</taxon>
        <taxon>Gunneridae</taxon>
        <taxon>Pentapetalae</taxon>
        <taxon>rosids</taxon>
        <taxon>fabids</taxon>
        <taxon>Malpighiales</taxon>
        <taxon>Rhizophoraceae</taxon>
        <taxon>Rhizophora</taxon>
    </lineage>
</organism>